<feature type="compositionally biased region" description="Acidic residues" evidence="1">
    <location>
        <begin position="314"/>
        <end position="329"/>
    </location>
</feature>
<feature type="compositionally biased region" description="Acidic residues" evidence="1">
    <location>
        <begin position="907"/>
        <end position="917"/>
    </location>
</feature>
<dbReference type="Proteomes" id="UP000311382">
    <property type="component" value="Unassembled WGS sequence"/>
</dbReference>
<feature type="compositionally biased region" description="Low complexity" evidence="1">
    <location>
        <begin position="183"/>
        <end position="209"/>
    </location>
</feature>
<dbReference type="EMBL" id="SOZI01000074">
    <property type="protein sequence ID" value="TNY20175.1"/>
    <property type="molecule type" value="Genomic_DNA"/>
</dbReference>
<feature type="compositionally biased region" description="Polar residues" evidence="1">
    <location>
        <begin position="781"/>
        <end position="792"/>
    </location>
</feature>
<keyword evidence="3" id="KW-1185">Reference proteome</keyword>
<proteinExistence type="predicted"/>
<protein>
    <submittedName>
        <fullName evidence="2">Uncharacterized protein</fullName>
    </submittedName>
</protein>
<feature type="compositionally biased region" description="Low complexity" evidence="1">
    <location>
        <begin position="918"/>
        <end position="932"/>
    </location>
</feature>
<evidence type="ECO:0000313" key="3">
    <source>
        <dbReference type="Proteomes" id="UP000311382"/>
    </source>
</evidence>
<comment type="caution">
    <text evidence="2">The sequence shown here is derived from an EMBL/GenBank/DDBJ whole genome shotgun (WGS) entry which is preliminary data.</text>
</comment>
<reference evidence="2 3" key="1">
    <citation type="submission" date="2019-03" db="EMBL/GenBank/DDBJ databases">
        <title>Rhodosporidium diobovatum UCD-FST 08-225 genome sequencing, assembly, and annotation.</title>
        <authorList>
            <person name="Fakankun I.U."/>
            <person name="Fristensky B."/>
            <person name="Levin D.B."/>
        </authorList>
    </citation>
    <scope>NUCLEOTIDE SEQUENCE [LARGE SCALE GENOMIC DNA]</scope>
    <source>
        <strain evidence="2 3">UCD-FST 08-225</strain>
    </source>
</reference>
<feature type="compositionally biased region" description="Polar residues" evidence="1">
    <location>
        <begin position="1"/>
        <end position="14"/>
    </location>
</feature>
<evidence type="ECO:0000313" key="2">
    <source>
        <dbReference type="EMBL" id="TNY20175.1"/>
    </source>
</evidence>
<feature type="compositionally biased region" description="Basic and acidic residues" evidence="1">
    <location>
        <begin position="361"/>
        <end position="374"/>
    </location>
</feature>
<organism evidence="2 3">
    <name type="scientific">Rhodotorula diobovata</name>
    <dbReference type="NCBI Taxonomy" id="5288"/>
    <lineage>
        <taxon>Eukaryota</taxon>
        <taxon>Fungi</taxon>
        <taxon>Dikarya</taxon>
        <taxon>Basidiomycota</taxon>
        <taxon>Pucciniomycotina</taxon>
        <taxon>Microbotryomycetes</taxon>
        <taxon>Sporidiobolales</taxon>
        <taxon>Sporidiobolaceae</taxon>
        <taxon>Rhodotorula</taxon>
    </lineage>
</organism>
<feature type="compositionally biased region" description="Basic residues" evidence="1">
    <location>
        <begin position="759"/>
        <end position="778"/>
    </location>
</feature>
<accession>A0A5C5FU28</accession>
<feature type="compositionally biased region" description="Low complexity" evidence="1">
    <location>
        <begin position="248"/>
        <end position="262"/>
    </location>
</feature>
<sequence>MSPNRPLPSSSSQPIAHPSPLSTSLASLRLLAPRLPARWPSSPPPSFIDLTFTHLSARGASVTWAHVAHAVALAPLDDEAEPARAKPESSPGDARDVHARPWIISREGAQSVLSVLEGLVQRAGEEPEGEVVRWVEGLVEVVERRVVEEAQRRGQARMSGLPFPSAPSKTHLLPSDAHNRSLARGSTAARQTTSAASLPSPRSASSSSAETVPKPRRDGSAALLPGALDGAPKAPGEGSEVGSCSTFSTAPSDGGASGSGWAPAPPPPPAPAAELDPLQDGRAPTSSKTEVQPPSGVARSPGEMCGPASAAATEDGDGDGVAAEDDVEGGGEPLPLPRANQLAQALADGRAGAPSPSLSGWERKPGARGGRAEDVQEEEDEEAGGRKKKEKKVDKGKARATSASPPPPGARPSATLSQLEALAGLCDGDSDAELGPDEGRRAGAHAATAANDLTGGVVRPFGAGSTSATSFKARSRPDKAPAAITNALQSPKPKSKPMPKLGKAHQGLLRRPPDAQVEPDAPPAATGAVSARPAKKLKRKPNRVQTSPDVDVDELATASEADDEPPAKKARAEVKGKEAAATAEEDEKKMKKKKPVVLRSKPTVPKAGAKGDKGTKTGGGRGRKRTAREYSSSSDGSDNDDYDDDKVSAPKASTSKAQPIKKRAKPSTAGKTAVAKPGKRAAAASSTDSGSDDEAGDDSSARRLRSRDKAPVATSSSSKRARAAPTVRKQPSRASSSSAAPAAKKVKREAAASDDTGKGKGKGKARAARAPVRPHKKEGQRSSARLSLSSGTNGSDEIVFGFGREFFAYFRGGKVWPVVIVSNPKVDRKLVAWAHVPGTKRPAKVQISVSNIATARTKLVRKAENVLLPAAHRREVDAALALLADDQRRADWSADALEAWDALRAELEEEGELEDSSEGASESASDSGSESE</sequence>
<feature type="compositionally biased region" description="Low complexity" evidence="1">
    <location>
        <begin position="221"/>
        <end position="236"/>
    </location>
</feature>
<feature type="compositionally biased region" description="Basic and acidic residues" evidence="1">
    <location>
        <begin position="565"/>
        <end position="578"/>
    </location>
</feature>
<feature type="compositionally biased region" description="Low complexity" evidence="1">
    <location>
        <begin position="732"/>
        <end position="743"/>
    </location>
</feature>
<name>A0A5C5FU28_9BASI</name>
<feature type="compositionally biased region" description="Basic residues" evidence="1">
    <location>
        <begin position="533"/>
        <end position="542"/>
    </location>
</feature>
<gene>
    <name evidence="2" type="ORF">DMC30DRAFT_268411</name>
</gene>
<feature type="region of interest" description="Disordered" evidence="1">
    <location>
        <begin position="907"/>
        <end position="932"/>
    </location>
</feature>
<feature type="region of interest" description="Disordered" evidence="1">
    <location>
        <begin position="1"/>
        <end position="20"/>
    </location>
</feature>
<feature type="compositionally biased region" description="Basic and acidic residues" evidence="1">
    <location>
        <begin position="748"/>
        <end position="758"/>
    </location>
</feature>
<evidence type="ECO:0000256" key="1">
    <source>
        <dbReference type="SAM" id="MobiDB-lite"/>
    </source>
</evidence>
<feature type="compositionally biased region" description="Acidic residues" evidence="1">
    <location>
        <begin position="550"/>
        <end position="564"/>
    </location>
</feature>
<feature type="region of interest" description="Disordered" evidence="1">
    <location>
        <begin position="150"/>
        <end position="792"/>
    </location>
</feature>
<dbReference type="AlphaFoldDB" id="A0A5C5FU28"/>